<keyword evidence="1" id="KW-0413">Isomerase</keyword>
<gene>
    <name evidence="3" type="ORF">GA0070622_3070</name>
</gene>
<dbReference type="PANTHER" id="PTHR38041:SF1">
    <property type="entry name" value="CHORISMATE MUTASE"/>
    <property type="match status" value="1"/>
</dbReference>
<keyword evidence="3" id="KW-0456">Lyase</keyword>
<keyword evidence="4" id="KW-1185">Reference proteome</keyword>
<evidence type="ECO:0000256" key="1">
    <source>
        <dbReference type="ARBA" id="ARBA00023235"/>
    </source>
</evidence>
<organism evidence="3 4">
    <name type="scientific">Micromonospora sediminicola</name>
    <dbReference type="NCBI Taxonomy" id="946078"/>
    <lineage>
        <taxon>Bacteria</taxon>
        <taxon>Bacillati</taxon>
        <taxon>Actinomycetota</taxon>
        <taxon>Actinomycetes</taxon>
        <taxon>Micromonosporales</taxon>
        <taxon>Micromonosporaceae</taxon>
        <taxon>Micromonospora</taxon>
    </lineage>
</organism>
<reference evidence="4" key="1">
    <citation type="submission" date="2016-06" db="EMBL/GenBank/DDBJ databases">
        <authorList>
            <person name="Varghese N."/>
            <person name="Submissions Spin"/>
        </authorList>
    </citation>
    <scope>NUCLEOTIDE SEQUENCE [LARGE SCALE GENOMIC DNA]</scope>
    <source>
        <strain evidence="4">DSM 45794</strain>
    </source>
</reference>
<dbReference type="PANTHER" id="PTHR38041">
    <property type="entry name" value="CHORISMATE MUTASE"/>
    <property type="match status" value="1"/>
</dbReference>
<dbReference type="GO" id="GO:0004106">
    <property type="term" value="F:chorismate mutase activity"/>
    <property type="evidence" value="ECO:0007669"/>
    <property type="project" value="InterPro"/>
</dbReference>
<dbReference type="Proteomes" id="UP000199558">
    <property type="component" value="Unassembled WGS sequence"/>
</dbReference>
<dbReference type="GO" id="GO:0046417">
    <property type="term" value="P:chorismate metabolic process"/>
    <property type="evidence" value="ECO:0007669"/>
    <property type="project" value="InterPro"/>
</dbReference>
<evidence type="ECO:0000313" key="4">
    <source>
        <dbReference type="Proteomes" id="UP000199558"/>
    </source>
</evidence>
<protein>
    <submittedName>
        <fullName evidence="3">Isochorismate pyruvate lyase</fullName>
    </submittedName>
</protein>
<dbReference type="SMART" id="SM00830">
    <property type="entry name" value="CM_2"/>
    <property type="match status" value="1"/>
</dbReference>
<dbReference type="PROSITE" id="PS51168">
    <property type="entry name" value="CHORISMATE_MUT_2"/>
    <property type="match status" value="1"/>
</dbReference>
<dbReference type="SUPFAM" id="SSF48600">
    <property type="entry name" value="Chorismate mutase II"/>
    <property type="match status" value="1"/>
</dbReference>
<dbReference type="InterPro" id="IPR051331">
    <property type="entry name" value="Chorismate_mutase-related"/>
</dbReference>
<dbReference type="InterPro" id="IPR002701">
    <property type="entry name" value="CM_II_prokaryot"/>
</dbReference>
<keyword evidence="3" id="KW-0670">Pyruvate</keyword>
<sequence length="122" mass="13514">MTDPYDAGASAGLPPVDAVDGPARIAELRGAVDRLDQRIVELLAVRTRVVRELTVHKSDEAAVRSPDRVRQVLDRVRELADRHGMPPEVAVATYRALIEELTRMQLEMLAARRAAPAPTDRR</sequence>
<accession>A0A1A9BA77</accession>
<dbReference type="InterPro" id="IPR036979">
    <property type="entry name" value="CM_dom_sf"/>
</dbReference>
<feature type="domain" description="Chorismate mutase" evidence="2">
    <location>
        <begin position="19"/>
        <end position="109"/>
    </location>
</feature>
<name>A0A1A9BA77_9ACTN</name>
<evidence type="ECO:0000313" key="3">
    <source>
        <dbReference type="EMBL" id="SBT66053.1"/>
    </source>
</evidence>
<dbReference type="Pfam" id="PF01817">
    <property type="entry name" value="CM_2"/>
    <property type="match status" value="1"/>
</dbReference>
<dbReference type="STRING" id="946078.GA0070622_3070"/>
<dbReference type="GO" id="GO:0009697">
    <property type="term" value="P:salicylic acid biosynthetic process"/>
    <property type="evidence" value="ECO:0007669"/>
    <property type="project" value="TreeGrafter"/>
</dbReference>
<dbReference type="EMBL" id="FLRH01000003">
    <property type="protein sequence ID" value="SBT66053.1"/>
    <property type="molecule type" value="Genomic_DNA"/>
</dbReference>
<dbReference type="InterPro" id="IPR036263">
    <property type="entry name" value="Chorismate_II_sf"/>
</dbReference>
<evidence type="ECO:0000259" key="2">
    <source>
        <dbReference type="PROSITE" id="PS51168"/>
    </source>
</evidence>
<dbReference type="GO" id="GO:0016829">
    <property type="term" value="F:lyase activity"/>
    <property type="evidence" value="ECO:0007669"/>
    <property type="project" value="UniProtKB-KW"/>
</dbReference>
<dbReference type="RefSeq" id="WP_245666304.1">
    <property type="nucleotide sequence ID" value="NZ_FLRH01000003.1"/>
</dbReference>
<proteinExistence type="predicted"/>
<dbReference type="Gene3D" id="1.20.59.10">
    <property type="entry name" value="Chorismate mutase"/>
    <property type="match status" value="1"/>
</dbReference>
<dbReference type="AlphaFoldDB" id="A0A1A9BA77"/>